<keyword evidence="2 5" id="KW-0238">DNA-binding</keyword>
<evidence type="ECO:0000256" key="3">
    <source>
        <dbReference type="ARBA" id="ARBA00023163"/>
    </source>
</evidence>
<evidence type="ECO:0000256" key="1">
    <source>
        <dbReference type="ARBA" id="ARBA00023015"/>
    </source>
</evidence>
<dbReference type="PROSITE" id="PS51118">
    <property type="entry name" value="HTH_HXLR"/>
    <property type="match status" value="1"/>
</dbReference>
<keyword evidence="6" id="KW-1185">Reference proteome</keyword>
<dbReference type="InterPro" id="IPR036388">
    <property type="entry name" value="WH-like_DNA-bd_sf"/>
</dbReference>
<dbReference type="Pfam" id="PF01638">
    <property type="entry name" value="HxlR"/>
    <property type="match status" value="1"/>
</dbReference>
<dbReference type="STRING" id="683260.SAMN05421874_10227"/>
<protein>
    <submittedName>
        <fullName evidence="5">DNA-binding transcriptional regulator, HxlR family</fullName>
    </submittedName>
</protein>
<dbReference type="InterPro" id="IPR002577">
    <property type="entry name" value="HTH_HxlR"/>
</dbReference>
<accession>A0A1G8U9S0</accession>
<dbReference type="Gene3D" id="1.10.10.10">
    <property type="entry name" value="Winged helix-like DNA-binding domain superfamily/Winged helix DNA-binding domain"/>
    <property type="match status" value="1"/>
</dbReference>
<evidence type="ECO:0000313" key="5">
    <source>
        <dbReference type="EMBL" id="SDJ50556.1"/>
    </source>
</evidence>
<proteinExistence type="predicted"/>
<keyword evidence="1" id="KW-0805">Transcription regulation</keyword>
<dbReference type="AlphaFoldDB" id="A0A1G8U9S0"/>
<evidence type="ECO:0000259" key="4">
    <source>
        <dbReference type="PROSITE" id="PS51118"/>
    </source>
</evidence>
<dbReference type="EMBL" id="FNFB01000002">
    <property type="protein sequence ID" value="SDJ50556.1"/>
    <property type="molecule type" value="Genomic_DNA"/>
</dbReference>
<dbReference type="GO" id="GO:0003677">
    <property type="term" value="F:DNA binding"/>
    <property type="evidence" value="ECO:0007669"/>
    <property type="project" value="UniProtKB-KW"/>
</dbReference>
<gene>
    <name evidence="5" type="ORF">SAMN05421874_10227</name>
</gene>
<keyword evidence="3" id="KW-0804">Transcription</keyword>
<dbReference type="PANTHER" id="PTHR33204:SF37">
    <property type="entry name" value="HTH-TYPE TRANSCRIPTIONAL REGULATOR YODB"/>
    <property type="match status" value="1"/>
</dbReference>
<dbReference type="Proteomes" id="UP000198683">
    <property type="component" value="Unassembled WGS sequence"/>
</dbReference>
<feature type="domain" description="HTH hxlR-type" evidence="4">
    <location>
        <begin position="9"/>
        <end position="108"/>
    </location>
</feature>
<dbReference type="RefSeq" id="WP_218128712.1">
    <property type="nucleotide sequence ID" value="NZ_FNFB01000002.1"/>
</dbReference>
<dbReference type="SUPFAM" id="SSF46785">
    <property type="entry name" value="Winged helix' DNA-binding domain"/>
    <property type="match status" value="1"/>
</dbReference>
<name>A0A1G8U9S0_9ACTN</name>
<evidence type="ECO:0000313" key="6">
    <source>
        <dbReference type="Proteomes" id="UP000198683"/>
    </source>
</evidence>
<dbReference type="InterPro" id="IPR036390">
    <property type="entry name" value="WH_DNA-bd_sf"/>
</dbReference>
<dbReference type="PANTHER" id="PTHR33204">
    <property type="entry name" value="TRANSCRIPTIONAL REGULATOR, MARR FAMILY"/>
    <property type="match status" value="1"/>
</dbReference>
<organism evidence="5 6">
    <name type="scientific">Nonomuraea maritima</name>
    <dbReference type="NCBI Taxonomy" id="683260"/>
    <lineage>
        <taxon>Bacteria</taxon>
        <taxon>Bacillati</taxon>
        <taxon>Actinomycetota</taxon>
        <taxon>Actinomycetes</taxon>
        <taxon>Streptosporangiales</taxon>
        <taxon>Streptosporangiaceae</taxon>
        <taxon>Nonomuraea</taxon>
    </lineage>
</organism>
<reference evidence="5 6" key="1">
    <citation type="submission" date="2016-10" db="EMBL/GenBank/DDBJ databases">
        <authorList>
            <person name="de Groot N.N."/>
        </authorList>
    </citation>
    <scope>NUCLEOTIDE SEQUENCE [LARGE SCALE GENOMIC DNA]</scope>
    <source>
        <strain evidence="5 6">CGMCC 4.5681</strain>
    </source>
</reference>
<evidence type="ECO:0000256" key="2">
    <source>
        <dbReference type="ARBA" id="ARBA00023125"/>
    </source>
</evidence>
<sequence length="115" mass="13361">MSTYEPDFCPRYHLTVEMIGRRWAGVILRELLRGATRFRQISDAIPDITDKLLSERLKRFESEGIVERIVLPTTPVTIEYRLTDKGRALETVVREISAWAETWLPTEDNEKQPAT</sequence>